<dbReference type="PANTHER" id="PTHR37817:SF1">
    <property type="entry name" value="N-ACETYLTRANSFERASE EIS"/>
    <property type="match status" value="1"/>
</dbReference>
<sequence>MTEIRLVEGEERLRFGRPLTAYAFEASPRTDDLTELRRHLSIGHRRVHVLFDDGEPRSTATVVEMTQNVRGALLPMGGVAGVATHPAGRRRGFAREMLTHVLADMRDQGQVVSALYPFRASFYERFGYVGIGAEPRATLHPADLAPLLRADVPGEVTLTRLPEVAADVRAVTEAAQRTTHGMALRADPELAAAHADDRTWAAVARVDGRPAGYLTYEIREYGGELSVQRFQYDGAVARTLLLGWLARHTDQVTTVSLPLRPVDEPATWVTDIDVTVRSRQAPLHEPAPMVRVLSVPGLAGIPVGTGEVTVRVVDDLVGGVWTFAGNGTLSVHPGGTPTAELTGHGLAALVYGVLDPADLPLRGYGTLDAPTADALRVLFPRATPFLLEHF</sequence>
<accession>A0A8J3NF81</accession>
<dbReference type="Proteomes" id="UP000612808">
    <property type="component" value="Unassembled WGS sequence"/>
</dbReference>
<dbReference type="Pfam" id="PF17668">
    <property type="entry name" value="Acetyltransf_17"/>
    <property type="match status" value="1"/>
</dbReference>
<keyword evidence="3" id="KW-1185">Reference proteome</keyword>
<dbReference type="InterPro" id="IPR051554">
    <property type="entry name" value="Acetyltransferase_Eis"/>
</dbReference>
<comment type="caution">
    <text evidence="2">The sequence shown here is derived from an EMBL/GenBank/DDBJ whole genome shotgun (WGS) entry which is preliminary data.</text>
</comment>
<name>A0A8J3NF81_9ACTN</name>
<evidence type="ECO:0000313" key="3">
    <source>
        <dbReference type="Proteomes" id="UP000612808"/>
    </source>
</evidence>
<dbReference type="InterPro" id="IPR041380">
    <property type="entry name" value="Acetyltransf_17"/>
</dbReference>
<dbReference type="InterPro" id="IPR036527">
    <property type="entry name" value="SCP2_sterol-bd_dom_sf"/>
</dbReference>
<evidence type="ECO:0000259" key="1">
    <source>
        <dbReference type="PROSITE" id="PS51186"/>
    </source>
</evidence>
<dbReference type="AlphaFoldDB" id="A0A8J3NF81"/>
<dbReference type="PROSITE" id="PS51186">
    <property type="entry name" value="GNAT"/>
    <property type="match status" value="1"/>
</dbReference>
<proteinExistence type="predicted"/>
<organism evidence="2 3">
    <name type="scientific">Actinocatenispora rupis</name>
    <dbReference type="NCBI Taxonomy" id="519421"/>
    <lineage>
        <taxon>Bacteria</taxon>
        <taxon>Bacillati</taxon>
        <taxon>Actinomycetota</taxon>
        <taxon>Actinomycetes</taxon>
        <taxon>Micromonosporales</taxon>
        <taxon>Micromonosporaceae</taxon>
        <taxon>Actinocatenispora</taxon>
    </lineage>
</organism>
<dbReference type="GO" id="GO:0034069">
    <property type="term" value="F:aminoglycoside N-acetyltransferase activity"/>
    <property type="evidence" value="ECO:0007669"/>
    <property type="project" value="TreeGrafter"/>
</dbReference>
<feature type="domain" description="N-acetyltransferase" evidence="1">
    <location>
        <begin position="2"/>
        <end position="151"/>
    </location>
</feature>
<dbReference type="RefSeq" id="WP_203660503.1">
    <property type="nucleotide sequence ID" value="NZ_BAAAZM010000011.1"/>
</dbReference>
<dbReference type="SUPFAM" id="SSF55718">
    <property type="entry name" value="SCP-like"/>
    <property type="match status" value="1"/>
</dbReference>
<dbReference type="InterPro" id="IPR000182">
    <property type="entry name" value="GNAT_dom"/>
</dbReference>
<gene>
    <name evidence="2" type="ORF">Aru02nite_43430</name>
</gene>
<dbReference type="EMBL" id="BOMB01000024">
    <property type="protein sequence ID" value="GID13454.1"/>
    <property type="molecule type" value="Genomic_DNA"/>
</dbReference>
<reference evidence="2" key="1">
    <citation type="submission" date="2021-01" db="EMBL/GenBank/DDBJ databases">
        <title>Whole genome shotgun sequence of Actinocatenispora rupis NBRC 107355.</title>
        <authorList>
            <person name="Komaki H."/>
            <person name="Tamura T."/>
        </authorList>
    </citation>
    <scope>NUCLEOTIDE SEQUENCE</scope>
    <source>
        <strain evidence="2">NBRC 107355</strain>
    </source>
</reference>
<dbReference type="PANTHER" id="PTHR37817">
    <property type="entry name" value="N-ACETYLTRANSFERASE EIS"/>
    <property type="match status" value="1"/>
</dbReference>
<evidence type="ECO:0000313" key="2">
    <source>
        <dbReference type="EMBL" id="GID13454.1"/>
    </source>
</evidence>
<dbReference type="InterPro" id="IPR016181">
    <property type="entry name" value="Acyl_CoA_acyltransferase"/>
</dbReference>
<dbReference type="Gene3D" id="3.40.630.30">
    <property type="match status" value="2"/>
</dbReference>
<protein>
    <recommendedName>
        <fullName evidence="1">N-acetyltransferase domain-containing protein</fullName>
    </recommendedName>
</protein>
<dbReference type="GO" id="GO:0030649">
    <property type="term" value="P:aminoglycoside antibiotic catabolic process"/>
    <property type="evidence" value="ECO:0007669"/>
    <property type="project" value="TreeGrafter"/>
</dbReference>
<dbReference type="CDD" id="cd04301">
    <property type="entry name" value="NAT_SF"/>
    <property type="match status" value="1"/>
</dbReference>
<dbReference type="Pfam" id="PF13527">
    <property type="entry name" value="Acetyltransf_9"/>
    <property type="match status" value="1"/>
</dbReference>
<dbReference type="SUPFAM" id="SSF55729">
    <property type="entry name" value="Acyl-CoA N-acyltransferases (Nat)"/>
    <property type="match status" value="1"/>
</dbReference>